<proteinExistence type="predicted"/>
<dbReference type="Proteomes" id="UP000034637">
    <property type="component" value="Unassembled WGS sequence"/>
</dbReference>
<accession>A0A0G1Y307</accession>
<sequence length="83" mass="8992">MPQPKKPVTRMTKVPRGSRCARGLSVVRPKDLGVGSPKKSAVKAWAASWMPIARMMPPKMTINAEGLEKMRFNISVQGLASSG</sequence>
<protein>
    <submittedName>
        <fullName evidence="1">Uncharacterized protein</fullName>
    </submittedName>
</protein>
<organism evidence="1 2">
    <name type="scientific">Candidatus Amesbacteria bacterium GW2011_GWA1_48_9</name>
    <dbReference type="NCBI Taxonomy" id="1618355"/>
    <lineage>
        <taxon>Bacteria</taxon>
        <taxon>Candidatus Amesiibacteriota</taxon>
    </lineage>
</organism>
<dbReference type="AlphaFoldDB" id="A0A0G1Y307"/>
<gene>
    <name evidence="1" type="ORF">UY33_C0003G0042</name>
</gene>
<reference evidence="1 2" key="1">
    <citation type="journal article" date="2015" name="Nature">
        <title>rRNA introns, odd ribosomes, and small enigmatic genomes across a large radiation of phyla.</title>
        <authorList>
            <person name="Brown C.T."/>
            <person name="Hug L.A."/>
            <person name="Thomas B.C."/>
            <person name="Sharon I."/>
            <person name="Castelle C.J."/>
            <person name="Singh A."/>
            <person name="Wilkins M.J."/>
            <person name="Williams K.H."/>
            <person name="Banfield J.F."/>
        </authorList>
    </citation>
    <scope>NUCLEOTIDE SEQUENCE [LARGE SCALE GENOMIC DNA]</scope>
</reference>
<evidence type="ECO:0000313" key="1">
    <source>
        <dbReference type="EMBL" id="KKW00914.1"/>
    </source>
</evidence>
<evidence type="ECO:0000313" key="2">
    <source>
        <dbReference type="Proteomes" id="UP000034637"/>
    </source>
</evidence>
<dbReference type="EMBL" id="LCPP01000003">
    <property type="protein sequence ID" value="KKW00914.1"/>
    <property type="molecule type" value="Genomic_DNA"/>
</dbReference>
<name>A0A0G1Y307_9BACT</name>
<comment type="caution">
    <text evidence="1">The sequence shown here is derived from an EMBL/GenBank/DDBJ whole genome shotgun (WGS) entry which is preliminary data.</text>
</comment>